<feature type="compositionally biased region" description="Basic residues" evidence="1">
    <location>
        <begin position="144"/>
        <end position="153"/>
    </location>
</feature>
<protein>
    <submittedName>
        <fullName evidence="2">Uncharacterized protein</fullName>
    </submittedName>
</protein>
<feature type="region of interest" description="Disordered" evidence="1">
    <location>
        <begin position="410"/>
        <end position="437"/>
    </location>
</feature>
<evidence type="ECO:0000313" key="2">
    <source>
        <dbReference type="EMBL" id="TKA39090.1"/>
    </source>
</evidence>
<dbReference type="AlphaFoldDB" id="A0A4U0USZ4"/>
<evidence type="ECO:0000313" key="3">
    <source>
        <dbReference type="Proteomes" id="UP000310066"/>
    </source>
</evidence>
<comment type="caution">
    <text evidence="2">The sequence shown here is derived from an EMBL/GenBank/DDBJ whole genome shotgun (WGS) entry which is preliminary data.</text>
</comment>
<reference evidence="2 3" key="1">
    <citation type="submission" date="2017-03" db="EMBL/GenBank/DDBJ databases">
        <title>Genomes of endolithic fungi from Antarctica.</title>
        <authorList>
            <person name="Coleine C."/>
            <person name="Masonjones S."/>
            <person name="Stajich J.E."/>
        </authorList>
    </citation>
    <scope>NUCLEOTIDE SEQUENCE [LARGE SCALE GENOMIC DNA]</scope>
    <source>
        <strain evidence="2 3">CCFEE 5311</strain>
    </source>
</reference>
<dbReference type="EMBL" id="NAJP01000041">
    <property type="protein sequence ID" value="TKA39090.1"/>
    <property type="molecule type" value="Genomic_DNA"/>
</dbReference>
<proteinExistence type="predicted"/>
<gene>
    <name evidence="2" type="ORF">B0A54_09687</name>
</gene>
<feature type="region of interest" description="Disordered" evidence="1">
    <location>
        <begin position="654"/>
        <end position="755"/>
    </location>
</feature>
<feature type="compositionally biased region" description="Polar residues" evidence="1">
    <location>
        <begin position="693"/>
        <end position="715"/>
    </location>
</feature>
<accession>A0A4U0USZ4</accession>
<dbReference type="STRING" id="329885.A0A4U0USZ4"/>
<dbReference type="Proteomes" id="UP000310066">
    <property type="component" value="Unassembled WGS sequence"/>
</dbReference>
<dbReference type="OrthoDB" id="3556832at2759"/>
<sequence length="814" mass="89184">MPTCHAAGVSATLSVANLQASRSNVFDLRMFAEQRLDAERIENVFATGRNLPERPLSTEGDGTGVMQFVGANEDMPLFMVEAGDGLAKARTSETAHQAGDPVGGLMVANTDCPLTSLSGTPDAVDLTFAVKREQSPAPATTLAGRKRAKKAKRAQSVEPDAKPVPTSFSDFERARTFLDTNPNKPQALCLTVQTNHKSFLPKNTDGTKRTGKDLKIEVFLNGELVASSFINTRGSAVELKDDKIRFHGTRVHRQSERLWTYQSAATADAGDEILSALQQWDATSRALEKEARSRGRNKWGDVPPTAELLLALSQHQLPVQLSDQPGLAVFDLLITAGYGKKYGPETAYLLAPTRMDDPEYPLLGEEDGRYAGDPYASDPFAVEDAMLFGMDIDDASPLRGLRSSTLLQRNVPQTSCREPSPFRALSAQQSSPLPQRRSAIAVPQTPTKKARLTDLPELEGIDLNMKLGSFENARGKTARQRTLKQRLSDINQMNPTNRVKSIAALREELDETTLRAISRAAARREVEVRPPPLKKAKVEATRGCEWDAALNMLADAALADDGTIDPQLMNWQSDMEAAPERDRMAYSPDENHPVKAETVPIPERRDSLEFGAGFRRPAELPESEYMSPHSVLDPELVSIDEKAQLTQDRMDRTLESGSNFHTPSISTQHLTPQKKTRASALANSPCAVRVKSPTRQGRTPILTPQRNAANNQNTYYPPLSAPFQNDPLLAVDESPASPSPAKSSGRGANRTRRAWNPTEITLAEALVEAEKKDGLRKGSVVQYAGLQRQRQVGKARSGVFREESVVVGMRFVVI</sequence>
<evidence type="ECO:0000256" key="1">
    <source>
        <dbReference type="SAM" id="MobiDB-lite"/>
    </source>
</evidence>
<feature type="compositionally biased region" description="Polar residues" evidence="1">
    <location>
        <begin position="655"/>
        <end position="671"/>
    </location>
</feature>
<feature type="compositionally biased region" description="Low complexity" evidence="1">
    <location>
        <begin position="734"/>
        <end position="744"/>
    </location>
</feature>
<name>A0A4U0USZ4_9PEZI</name>
<feature type="region of interest" description="Disordered" evidence="1">
    <location>
        <begin position="135"/>
        <end position="166"/>
    </location>
</feature>
<organism evidence="2 3">
    <name type="scientific">Friedmanniomyces endolithicus</name>
    <dbReference type="NCBI Taxonomy" id="329885"/>
    <lineage>
        <taxon>Eukaryota</taxon>
        <taxon>Fungi</taxon>
        <taxon>Dikarya</taxon>
        <taxon>Ascomycota</taxon>
        <taxon>Pezizomycotina</taxon>
        <taxon>Dothideomycetes</taxon>
        <taxon>Dothideomycetidae</taxon>
        <taxon>Mycosphaerellales</taxon>
        <taxon>Teratosphaeriaceae</taxon>
        <taxon>Friedmanniomyces</taxon>
    </lineage>
</organism>